<dbReference type="Proteomes" id="UP001159363">
    <property type="component" value="Chromosome 6"/>
</dbReference>
<organism evidence="1 2">
    <name type="scientific">Dryococelus australis</name>
    <dbReference type="NCBI Taxonomy" id="614101"/>
    <lineage>
        <taxon>Eukaryota</taxon>
        <taxon>Metazoa</taxon>
        <taxon>Ecdysozoa</taxon>
        <taxon>Arthropoda</taxon>
        <taxon>Hexapoda</taxon>
        <taxon>Insecta</taxon>
        <taxon>Pterygota</taxon>
        <taxon>Neoptera</taxon>
        <taxon>Polyneoptera</taxon>
        <taxon>Phasmatodea</taxon>
        <taxon>Verophasmatodea</taxon>
        <taxon>Anareolatae</taxon>
        <taxon>Phasmatidae</taxon>
        <taxon>Eurycanthinae</taxon>
        <taxon>Dryococelus</taxon>
    </lineage>
</organism>
<name>A0ABQ9H5F7_9NEOP</name>
<sequence>MNNFAVSCSVRKVRMVKTNHSSSESLYCDATKTTNVNEWREHILIKGKVVNIKLSPDSEEKIFYLLVCSVKLINIIRLGQCRSK</sequence>
<accession>A0ABQ9H5F7</accession>
<gene>
    <name evidence="1" type="ORF">PR048_020134</name>
</gene>
<reference evidence="1 2" key="1">
    <citation type="submission" date="2023-02" db="EMBL/GenBank/DDBJ databases">
        <title>LHISI_Scaffold_Assembly.</title>
        <authorList>
            <person name="Stuart O.P."/>
            <person name="Cleave R."/>
            <person name="Magrath M.J.L."/>
            <person name="Mikheyev A.S."/>
        </authorList>
    </citation>
    <scope>NUCLEOTIDE SEQUENCE [LARGE SCALE GENOMIC DNA]</scope>
    <source>
        <strain evidence="1">Daus_M_001</strain>
        <tissue evidence="1">Leg muscle</tissue>
    </source>
</reference>
<protein>
    <submittedName>
        <fullName evidence="1">Uncharacterized protein</fullName>
    </submittedName>
</protein>
<evidence type="ECO:0000313" key="2">
    <source>
        <dbReference type="Proteomes" id="UP001159363"/>
    </source>
</evidence>
<dbReference type="EMBL" id="JARBHB010000007">
    <property type="protein sequence ID" value="KAJ8879526.1"/>
    <property type="molecule type" value="Genomic_DNA"/>
</dbReference>
<comment type="caution">
    <text evidence="1">The sequence shown here is derived from an EMBL/GenBank/DDBJ whole genome shotgun (WGS) entry which is preliminary data.</text>
</comment>
<keyword evidence="2" id="KW-1185">Reference proteome</keyword>
<proteinExistence type="predicted"/>
<evidence type="ECO:0000313" key="1">
    <source>
        <dbReference type="EMBL" id="KAJ8879526.1"/>
    </source>
</evidence>